<evidence type="ECO:0000259" key="1">
    <source>
        <dbReference type="Pfam" id="PF21834"/>
    </source>
</evidence>
<dbReference type="KEGG" id="mtea:DK419_21140"/>
<organism evidence="2 3">
    <name type="scientific">Methylobacterium terrae</name>
    <dbReference type="NCBI Taxonomy" id="2202827"/>
    <lineage>
        <taxon>Bacteria</taxon>
        <taxon>Pseudomonadati</taxon>
        <taxon>Pseudomonadota</taxon>
        <taxon>Alphaproteobacteria</taxon>
        <taxon>Hyphomicrobiales</taxon>
        <taxon>Methylobacteriaceae</taxon>
        <taxon>Methylobacterium</taxon>
    </lineage>
</organism>
<dbReference type="Proteomes" id="UP000245444">
    <property type="component" value="Chromosome"/>
</dbReference>
<proteinExistence type="predicted"/>
<keyword evidence="3" id="KW-1185">Reference proteome</keyword>
<dbReference type="OrthoDB" id="8003857at2"/>
<accession>A0A2U8WSR8</accession>
<dbReference type="AlphaFoldDB" id="A0A2U8WSR8"/>
<dbReference type="InterPro" id="IPR054189">
    <property type="entry name" value="DUF6894"/>
</dbReference>
<evidence type="ECO:0000313" key="2">
    <source>
        <dbReference type="EMBL" id="AWN48548.1"/>
    </source>
</evidence>
<dbReference type="Pfam" id="PF21834">
    <property type="entry name" value="DUF6894"/>
    <property type="match status" value="1"/>
</dbReference>
<evidence type="ECO:0000313" key="3">
    <source>
        <dbReference type="Proteomes" id="UP000245444"/>
    </source>
</evidence>
<protein>
    <recommendedName>
        <fullName evidence="1">DUF6894 domain-containing protein</fullName>
    </recommendedName>
</protein>
<dbReference type="EMBL" id="CP029553">
    <property type="protein sequence ID" value="AWN48548.1"/>
    <property type="molecule type" value="Genomic_DNA"/>
</dbReference>
<feature type="domain" description="DUF6894" evidence="1">
    <location>
        <begin position="4"/>
        <end position="71"/>
    </location>
</feature>
<sequence>MPQRYFFNLVGPAQAIEDPTGVEANTPDQAEAEARAVIVEMRASGDLPALGPGWQMEIRDAAGRLVRSIPIG</sequence>
<name>A0A2U8WSR8_9HYPH</name>
<reference evidence="2 3" key="1">
    <citation type="submission" date="2018-05" db="EMBL/GenBank/DDBJ databases">
        <title>Complete Genome Sequence of Methylobacterium sp. 17Sr1-28.</title>
        <authorList>
            <person name="Srinivasan S."/>
        </authorList>
    </citation>
    <scope>NUCLEOTIDE SEQUENCE [LARGE SCALE GENOMIC DNA]</scope>
    <source>
        <strain evidence="2 3">17Sr1-28</strain>
    </source>
</reference>
<gene>
    <name evidence="2" type="ORF">DK419_21140</name>
</gene>